<name>A0A921UW83_SORBI</name>
<keyword evidence="4 6" id="KW-1133">Transmembrane helix</keyword>
<dbReference type="SUPFAM" id="SSF103481">
    <property type="entry name" value="Multidrug resistance efflux transporter EmrE"/>
    <property type="match status" value="2"/>
</dbReference>
<feature type="transmembrane region" description="Helical" evidence="6">
    <location>
        <begin position="72"/>
        <end position="94"/>
    </location>
</feature>
<feature type="domain" description="EamA" evidence="7">
    <location>
        <begin position="179"/>
        <end position="318"/>
    </location>
</feature>
<feature type="transmembrane region" description="Helical" evidence="6">
    <location>
        <begin position="209"/>
        <end position="230"/>
    </location>
</feature>
<feature type="transmembrane region" description="Helical" evidence="6">
    <location>
        <begin position="12"/>
        <end position="34"/>
    </location>
</feature>
<dbReference type="AlphaFoldDB" id="A0A921UW83"/>
<dbReference type="GO" id="GO:0022857">
    <property type="term" value="F:transmembrane transporter activity"/>
    <property type="evidence" value="ECO:0007669"/>
    <property type="project" value="InterPro"/>
</dbReference>
<keyword evidence="5 6" id="KW-0472">Membrane</keyword>
<comment type="subcellular location">
    <subcellularLocation>
        <location evidence="1 6">Membrane</location>
        <topology evidence="1 6">Multi-pass membrane protein</topology>
    </subcellularLocation>
</comment>
<evidence type="ECO:0000256" key="5">
    <source>
        <dbReference type="ARBA" id="ARBA00023136"/>
    </source>
</evidence>
<evidence type="ECO:0000256" key="4">
    <source>
        <dbReference type="ARBA" id="ARBA00022989"/>
    </source>
</evidence>
<dbReference type="InterPro" id="IPR037185">
    <property type="entry name" value="EmrE-like"/>
</dbReference>
<evidence type="ECO:0000256" key="6">
    <source>
        <dbReference type="RuleBase" id="RU363077"/>
    </source>
</evidence>
<dbReference type="InterPro" id="IPR030184">
    <property type="entry name" value="WAT1-related"/>
</dbReference>
<reference evidence="8" key="2">
    <citation type="submission" date="2020-10" db="EMBL/GenBank/DDBJ databases">
        <authorList>
            <person name="Cooper E.A."/>
            <person name="Brenton Z.W."/>
            <person name="Flinn B.S."/>
            <person name="Jenkins J."/>
            <person name="Shu S."/>
            <person name="Flowers D."/>
            <person name="Luo F."/>
            <person name="Wang Y."/>
            <person name="Xia P."/>
            <person name="Barry K."/>
            <person name="Daum C."/>
            <person name="Lipzen A."/>
            <person name="Yoshinaga Y."/>
            <person name="Schmutz J."/>
            <person name="Saski C."/>
            <person name="Vermerris W."/>
            <person name="Kresovich S."/>
        </authorList>
    </citation>
    <scope>NUCLEOTIDE SEQUENCE</scope>
</reference>
<organism evidence="8 9">
    <name type="scientific">Sorghum bicolor</name>
    <name type="common">Sorghum</name>
    <name type="synonym">Sorghum vulgare</name>
    <dbReference type="NCBI Taxonomy" id="4558"/>
    <lineage>
        <taxon>Eukaryota</taxon>
        <taxon>Viridiplantae</taxon>
        <taxon>Streptophyta</taxon>
        <taxon>Embryophyta</taxon>
        <taxon>Tracheophyta</taxon>
        <taxon>Spermatophyta</taxon>
        <taxon>Magnoliopsida</taxon>
        <taxon>Liliopsida</taxon>
        <taxon>Poales</taxon>
        <taxon>Poaceae</taxon>
        <taxon>PACMAD clade</taxon>
        <taxon>Panicoideae</taxon>
        <taxon>Andropogonodae</taxon>
        <taxon>Andropogoneae</taxon>
        <taxon>Sorghinae</taxon>
        <taxon>Sorghum</taxon>
    </lineage>
</organism>
<feature type="transmembrane region" description="Helical" evidence="6">
    <location>
        <begin position="301"/>
        <end position="320"/>
    </location>
</feature>
<feature type="transmembrane region" description="Helical" evidence="6">
    <location>
        <begin position="242"/>
        <end position="262"/>
    </location>
</feature>
<feature type="transmembrane region" description="Helical" evidence="6">
    <location>
        <begin position="177"/>
        <end position="197"/>
    </location>
</feature>
<evidence type="ECO:0000313" key="8">
    <source>
        <dbReference type="EMBL" id="KAG0543776.1"/>
    </source>
</evidence>
<evidence type="ECO:0000256" key="1">
    <source>
        <dbReference type="ARBA" id="ARBA00004141"/>
    </source>
</evidence>
<dbReference type="PANTHER" id="PTHR31218">
    <property type="entry name" value="WAT1-RELATED PROTEIN"/>
    <property type="match status" value="1"/>
</dbReference>
<comment type="similarity">
    <text evidence="2 6">Belongs to the drug/metabolite transporter (DMT) superfamily. Plant drug/metabolite exporter (P-DME) (TC 2.A.7.4) family.</text>
</comment>
<proteinExistence type="inferred from homology"/>
<dbReference type="Gramene" id="EER96762">
    <property type="protein sequence ID" value="EER96762"/>
    <property type="gene ID" value="SORBI_3002G207400"/>
</dbReference>
<evidence type="ECO:0000256" key="2">
    <source>
        <dbReference type="ARBA" id="ARBA00007635"/>
    </source>
</evidence>
<dbReference type="OMA" id="ITEPECT"/>
<protein>
    <recommendedName>
        <fullName evidence="6">WAT1-related protein</fullName>
    </recommendedName>
</protein>
<comment type="caution">
    <text evidence="8">The sequence shown here is derived from an EMBL/GenBank/DDBJ whole genome shotgun (WGS) entry which is preliminary data.</text>
</comment>
<dbReference type="InterPro" id="IPR000620">
    <property type="entry name" value="EamA_dom"/>
</dbReference>
<feature type="domain" description="EamA" evidence="7">
    <location>
        <begin position="16"/>
        <end position="153"/>
    </location>
</feature>
<evidence type="ECO:0000256" key="3">
    <source>
        <dbReference type="ARBA" id="ARBA00022692"/>
    </source>
</evidence>
<keyword evidence="3 6" id="KW-0812">Transmembrane</keyword>
<evidence type="ECO:0000259" key="7">
    <source>
        <dbReference type="Pfam" id="PF00892"/>
    </source>
</evidence>
<feature type="transmembrane region" description="Helical" evidence="6">
    <location>
        <begin position="106"/>
        <end position="126"/>
    </location>
</feature>
<gene>
    <name evidence="8" type="ORF">BDA96_02G218200</name>
</gene>
<sequence>MAGAPWVERCGPSVGMVLVQLFYALVDVALKTAYGLGMRPIVFVAYRQGIAAATLLLASLATRGCTLRPMAVGARGFALLFAASLATATGQYFYFQGLHLASPSMARATTNLAPGITFAIAAVIGLEKVDIRSLRSVAKIAGTAICLAGAAFMAFFKGPGLLGAALLSATSDSDKDWVKGGIYLVGNAICVSIWYILQVPVCKSYLDPLSLATWMCFLATLQCAAMALFLEPNYLEIWKLTSFWEFPCILYGGVFASGANFFLQSWCIAVKGPLYSAIFTPLSAVITAILSTLFMHEQLHVGSVLGAVTIIVGLYVVLWGKADDTKGGDLQPSDSKQTVDADCIQTRIDLSEPLLPTTTNANLYLRT</sequence>
<dbReference type="Pfam" id="PF00892">
    <property type="entry name" value="EamA"/>
    <property type="match status" value="2"/>
</dbReference>
<feature type="transmembrane region" description="Helical" evidence="6">
    <location>
        <begin position="274"/>
        <end position="295"/>
    </location>
</feature>
<reference evidence="8" key="1">
    <citation type="journal article" date="2019" name="BMC Genomics">
        <title>A new reference genome for Sorghum bicolor reveals high levels of sequence similarity between sweet and grain genotypes: implications for the genetics of sugar metabolism.</title>
        <authorList>
            <person name="Cooper E.A."/>
            <person name="Brenton Z.W."/>
            <person name="Flinn B.S."/>
            <person name="Jenkins J."/>
            <person name="Shu S."/>
            <person name="Flowers D."/>
            <person name="Luo F."/>
            <person name="Wang Y."/>
            <person name="Xia P."/>
            <person name="Barry K."/>
            <person name="Daum C."/>
            <person name="Lipzen A."/>
            <person name="Yoshinaga Y."/>
            <person name="Schmutz J."/>
            <person name="Saski C."/>
            <person name="Vermerris W."/>
            <person name="Kresovich S."/>
        </authorList>
    </citation>
    <scope>NUCLEOTIDE SEQUENCE</scope>
</reference>
<evidence type="ECO:0000313" key="9">
    <source>
        <dbReference type="Proteomes" id="UP000807115"/>
    </source>
</evidence>
<dbReference type="EMBL" id="CM027681">
    <property type="protein sequence ID" value="KAG0543776.1"/>
    <property type="molecule type" value="Genomic_DNA"/>
</dbReference>
<dbReference type="Proteomes" id="UP000807115">
    <property type="component" value="Chromosome 2"/>
</dbReference>
<accession>A0A921UW83</accession>
<dbReference type="GO" id="GO:0016020">
    <property type="term" value="C:membrane"/>
    <property type="evidence" value="ECO:0007669"/>
    <property type="project" value="UniProtKB-SubCell"/>
</dbReference>
<feature type="transmembrane region" description="Helical" evidence="6">
    <location>
        <begin position="138"/>
        <end position="157"/>
    </location>
</feature>